<evidence type="ECO:0000313" key="1">
    <source>
        <dbReference type="EMBL" id="KFK27188.1"/>
    </source>
</evidence>
<dbReference type="AlphaFoldDB" id="A0A087GBD6"/>
<keyword evidence="2" id="KW-1185">Reference proteome</keyword>
<gene>
    <name evidence="1" type="ordered locus">AALP_Aa8g347500</name>
</gene>
<dbReference type="Proteomes" id="UP000029120">
    <property type="component" value="Chromosome 8"/>
</dbReference>
<organism evidence="1 2">
    <name type="scientific">Arabis alpina</name>
    <name type="common">Alpine rock-cress</name>
    <dbReference type="NCBI Taxonomy" id="50452"/>
    <lineage>
        <taxon>Eukaryota</taxon>
        <taxon>Viridiplantae</taxon>
        <taxon>Streptophyta</taxon>
        <taxon>Embryophyta</taxon>
        <taxon>Tracheophyta</taxon>
        <taxon>Spermatophyta</taxon>
        <taxon>Magnoliopsida</taxon>
        <taxon>eudicotyledons</taxon>
        <taxon>Gunneridae</taxon>
        <taxon>Pentapetalae</taxon>
        <taxon>rosids</taxon>
        <taxon>malvids</taxon>
        <taxon>Brassicales</taxon>
        <taxon>Brassicaceae</taxon>
        <taxon>Arabideae</taxon>
        <taxon>Arabis</taxon>
    </lineage>
</organism>
<dbReference type="EMBL" id="CM002876">
    <property type="protein sequence ID" value="KFK27188.1"/>
    <property type="molecule type" value="Genomic_DNA"/>
</dbReference>
<dbReference type="Gramene" id="KFK27188">
    <property type="protein sequence ID" value="KFK27188"/>
    <property type="gene ID" value="AALP_AA8G347500"/>
</dbReference>
<evidence type="ECO:0000313" key="2">
    <source>
        <dbReference type="Proteomes" id="UP000029120"/>
    </source>
</evidence>
<reference evidence="2" key="1">
    <citation type="journal article" date="2015" name="Nat. Plants">
        <title>Genome expansion of Arabis alpina linked with retrotransposition and reduced symmetric DNA methylation.</title>
        <authorList>
            <person name="Willing E.M."/>
            <person name="Rawat V."/>
            <person name="Mandakova T."/>
            <person name="Maumus F."/>
            <person name="James G.V."/>
            <person name="Nordstroem K.J."/>
            <person name="Becker C."/>
            <person name="Warthmann N."/>
            <person name="Chica C."/>
            <person name="Szarzynska B."/>
            <person name="Zytnicki M."/>
            <person name="Albani M.C."/>
            <person name="Kiefer C."/>
            <person name="Bergonzi S."/>
            <person name="Castaings L."/>
            <person name="Mateos J.L."/>
            <person name="Berns M.C."/>
            <person name="Bujdoso N."/>
            <person name="Piofczyk T."/>
            <person name="de Lorenzo L."/>
            <person name="Barrero-Sicilia C."/>
            <person name="Mateos I."/>
            <person name="Piednoel M."/>
            <person name="Hagmann J."/>
            <person name="Chen-Min-Tao R."/>
            <person name="Iglesias-Fernandez R."/>
            <person name="Schuster S.C."/>
            <person name="Alonso-Blanco C."/>
            <person name="Roudier F."/>
            <person name="Carbonero P."/>
            <person name="Paz-Ares J."/>
            <person name="Davis S.J."/>
            <person name="Pecinka A."/>
            <person name="Quesneville H."/>
            <person name="Colot V."/>
            <person name="Lysak M.A."/>
            <person name="Weigel D."/>
            <person name="Coupland G."/>
            <person name="Schneeberger K."/>
        </authorList>
    </citation>
    <scope>NUCLEOTIDE SEQUENCE [LARGE SCALE GENOMIC DNA]</scope>
    <source>
        <strain evidence="2">cv. Pajares</strain>
    </source>
</reference>
<sequence>MTRQSHSIRIHDRKQTRIKDDTSLLRRLMATLFSLKELTEAGLQNGGVIQEDIERKQTNREGQCQGTFYQNSCTTSEVGH</sequence>
<proteinExistence type="predicted"/>
<protein>
    <submittedName>
        <fullName evidence="1">Uncharacterized protein</fullName>
    </submittedName>
</protein>
<accession>A0A087GBD6</accession>
<name>A0A087GBD6_ARAAL</name>